<evidence type="ECO:0000259" key="2">
    <source>
        <dbReference type="Pfam" id="PF07687"/>
    </source>
</evidence>
<proteinExistence type="predicted"/>
<keyword evidence="4" id="KW-1185">Reference proteome</keyword>
<dbReference type="InterPro" id="IPR036264">
    <property type="entry name" value="Bact_exopeptidase_dim_dom"/>
</dbReference>
<dbReference type="AlphaFoldDB" id="A0A923ICF2"/>
<keyword evidence="1" id="KW-0464">Manganese</keyword>
<organism evidence="3 4">
    <name type="scientific">Anaerofilum hominis</name>
    <dbReference type="NCBI Taxonomy" id="2763016"/>
    <lineage>
        <taxon>Bacteria</taxon>
        <taxon>Bacillati</taxon>
        <taxon>Bacillota</taxon>
        <taxon>Clostridia</taxon>
        <taxon>Eubacteriales</taxon>
        <taxon>Oscillospiraceae</taxon>
        <taxon>Anaerofilum</taxon>
    </lineage>
</organism>
<sequence>MTAKEMSEKVEQYVVDMRREFHMHPELSLKEDRTRARIAEELEKMGIPCEIVEGHNVVGLIDSGKPGRSIAIRADFDALPLVEEVDVPYKSQIPGCMHACGHDAHAACLLGIGKALLEMTDSFSGKVYLCFQAAEEAGRCADEIVAYLKAKGGVDSAIGMHVAGALDPGYVELREGARLSGAEIFYIDIKGVGGHGSRPDLTVDPIKAAVDVYQRLITIPTNHHSMFDTCVVSPCCLKAGERFNIIPETAHIEGTIRYYKMGDGEVVLEKIRQAAQSICASHGCTVSVTNASGAKFPLINDAASIAMAREIALEVGLKLEDDLDPSAGSDNFAEFLEAFPGFYMNLGTHSSRPGTSGNHHNPTFDVEEAALKKDVEFFLTYTQRFLA</sequence>
<dbReference type="Gene3D" id="3.40.630.10">
    <property type="entry name" value="Zn peptidases"/>
    <property type="match status" value="1"/>
</dbReference>
<dbReference type="Pfam" id="PF01546">
    <property type="entry name" value="Peptidase_M20"/>
    <property type="match status" value="1"/>
</dbReference>
<accession>A0A923ICF2</accession>
<dbReference type="EMBL" id="JACONZ010000001">
    <property type="protein sequence ID" value="MBC5580350.1"/>
    <property type="molecule type" value="Genomic_DNA"/>
</dbReference>
<dbReference type="GO" id="GO:0016787">
    <property type="term" value="F:hydrolase activity"/>
    <property type="evidence" value="ECO:0007669"/>
    <property type="project" value="InterPro"/>
</dbReference>
<keyword evidence="1" id="KW-0479">Metal-binding</keyword>
<dbReference type="Pfam" id="PF07687">
    <property type="entry name" value="M20_dimer"/>
    <property type="match status" value="1"/>
</dbReference>
<feature type="binding site" evidence="1">
    <location>
        <position position="136"/>
    </location>
    <ligand>
        <name>Mn(2+)</name>
        <dbReference type="ChEBI" id="CHEBI:29035"/>
        <label>2</label>
    </ligand>
</feature>
<dbReference type="InterPro" id="IPR002933">
    <property type="entry name" value="Peptidase_M20"/>
</dbReference>
<protein>
    <submittedName>
        <fullName evidence="3">Amidohydrolase</fullName>
    </submittedName>
</protein>
<dbReference type="InterPro" id="IPR017439">
    <property type="entry name" value="Amidohydrolase"/>
</dbReference>
<dbReference type="PANTHER" id="PTHR11014:SF63">
    <property type="entry name" value="METALLOPEPTIDASE, PUTATIVE (AFU_ORTHOLOGUE AFUA_6G09600)-RELATED"/>
    <property type="match status" value="1"/>
</dbReference>
<feature type="binding site" evidence="1">
    <location>
        <position position="100"/>
    </location>
    <ligand>
        <name>Mn(2+)</name>
        <dbReference type="ChEBI" id="CHEBI:29035"/>
        <label>2</label>
    </ligand>
</feature>
<feature type="domain" description="Peptidase M20 dimerisation" evidence="2">
    <location>
        <begin position="185"/>
        <end position="279"/>
    </location>
</feature>
<comment type="cofactor">
    <cofactor evidence="1">
        <name>Mn(2+)</name>
        <dbReference type="ChEBI" id="CHEBI:29035"/>
    </cofactor>
    <text evidence="1">The Mn(2+) ion enhances activity.</text>
</comment>
<feature type="binding site" evidence="1">
    <location>
        <position position="102"/>
    </location>
    <ligand>
        <name>Mn(2+)</name>
        <dbReference type="ChEBI" id="CHEBI:29035"/>
        <label>2</label>
    </ligand>
</feature>
<dbReference type="PIRSF" id="PIRSF005962">
    <property type="entry name" value="Pept_M20D_amidohydro"/>
    <property type="match status" value="1"/>
</dbReference>
<name>A0A923ICF2_9FIRM</name>
<dbReference type="RefSeq" id="WP_186886711.1">
    <property type="nucleotide sequence ID" value="NZ_JACONZ010000001.1"/>
</dbReference>
<dbReference type="SUPFAM" id="SSF53187">
    <property type="entry name" value="Zn-dependent exopeptidases"/>
    <property type="match status" value="1"/>
</dbReference>
<gene>
    <name evidence="3" type="ORF">H8S23_02410</name>
</gene>
<feature type="binding site" evidence="1">
    <location>
        <position position="360"/>
    </location>
    <ligand>
        <name>Mn(2+)</name>
        <dbReference type="ChEBI" id="CHEBI:29035"/>
        <label>2</label>
    </ligand>
</feature>
<reference evidence="3" key="1">
    <citation type="submission" date="2020-08" db="EMBL/GenBank/DDBJ databases">
        <title>Genome public.</title>
        <authorList>
            <person name="Liu C."/>
            <person name="Sun Q."/>
        </authorList>
    </citation>
    <scope>NUCLEOTIDE SEQUENCE</scope>
    <source>
        <strain evidence="3">BX8</strain>
    </source>
</reference>
<feature type="binding site" evidence="1">
    <location>
        <position position="161"/>
    </location>
    <ligand>
        <name>Mn(2+)</name>
        <dbReference type="ChEBI" id="CHEBI:29035"/>
        <label>2</label>
    </ligand>
</feature>
<dbReference type="PANTHER" id="PTHR11014">
    <property type="entry name" value="PEPTIDASE M20 FAMILY MEMBER"/>
    <property type="match status" value="1"/>
</dbReference>
<evidence type="ECO:0000313" key="3">
    <source>
        <dbReference type="EMBL" id="MBC5580350.1"/>
    </source>
</evidence>
<dbReference type="InterPro" id="IPR011650">
    <property type="entry name" value="Peptidase_M20_dimer"/>
</dbReference>
<comment type="caution">
    <text evidence="3">The sequence shown here is derived from an EMBL/GenBank/DDBJ whole genome shotgun (WGS) entry which is preliminary data.</text>
</comment>
<dbReference type="NCBIfam" id="TIGR01891">
    <property type="entry name" value="amidohydrolases"/>
    <property type="match status" value="1"/>
</dbReference>
<dbReference type="Proteomes" id="UP000659630">
    <property type="component" value="Unassembled WGS sequence"/>
</dbReference>
<evidence type="ECO:0000313" key="4">
    <source>
        <dbReference type="Proteomes" id="UP000659630"/>
    </source>
</evidence>
<dbReference type="GO" id="GO:0046872">
    <property type="term" value="F:metal ion binding"/>
    <property type="evidence" value="ECO:0007669"/>
    <property type="project" value="UniProtKB-KW"/>
</dbReference>
<evidence type="ECO:0000256" key="1">
    <source>
        <dbReference type="PIRSR" id="PIRSR005962-1"/>
    </source>
</evidence>
<dbReference type="CDD" id="cd03886">
    <property type="entry name" value="M20_Acy1"/>
    <property type="match status" value="1"/>
</dbReference>
<dbReference type="Gene3D" id="3.30.70.360">
    <property type="match status" value="1"/>
</dbReference>
<dbReference type="SUPFAM" id="SSF55031">
    <property type="entry name" value="Bacterial exopeptidase dimerisation domain"/>
    <property type="match status" value="1"/>
</dbReference>